<dbReference type="RefSeq" id="WP_148102963.1">
    <property type="nucleotide sequence ID" value="NZ_RXYK01000002.1"/>
</dbReference>
<dbReference type="AlphaFoldDB" id="A0A432AWH8"/>
<sequence length="133" mass="14778">MTFMDNDAEGRTAMLRRLLPFTFLPIRRPALLCRSGASGSAGEASAETEREGVEAVRWWVWHVTSGKSVARFGTVPQYARHSAGRLGHSVQHIRPAFSCNPHPRSTCAQIATMHPGSPTHHFEAMYAYGSRER</sequence>
<organism evidence="1 2">
    <name type="scientific">Chlorobium phaeovibrioides</name>
    <dbReference type="NCBI Taxonomy" id="1094"/>
    <lineage>
        <taxon>Bacteria</taxon>
        <taxon>Pseudomonadati</taxon>
        <taxon>Chlorobiota</taxon>
        <taxon>Chlorobiia</taxon>
        <taxon>Chlorobiales</taxon>
        <taxon>Chlorobiaceae</taxon>
        <taxon>Chlorobium/Pelodictyon group</taxon>
        <taxon>Chlorobium</taxon>
    </lineage>
</organism>
<protein>
    <submittedName>
        <fullName evidence="1">Uncharacterized protein</fullName>
    </submittedName>
</protein>
<evidence type="ECO:0000313" key="1">
    <source>
        <dbReference type="EMBL" id="RTY39576.1"/>
    </source>
</evidence>
<dbReference type="Proteomes" id="UP000279908">
    <property type="component" value="Unassembled WGS sequence"/>
</dbReference>
<proteinExistence type="predicted"/>
<reference evidence="1 2" key="1">
    <citation type="submission" date="2018-12" db="EMBL/GenBank/DDBJ databases">
        <authorList>
            <person name="Lunina O.N."/>
            <person name="Grouzdev D.S."/>
            <person name="Gorlenko V.M."/>
            <person name="Savvichev A.S."/>
        </authorList>
    </citation>
    <scope>NUCLEOTIDE SEQUENCE [LARGE SCALE GENOMIC DNA]</scope>
    <source>
        <strain evidence="1 2">BrKhr-17</strain>
    </source>
</reference>
<name>A0A432AWH8_CHLPH</name>
<gene>
    <name evidence="1" type="ORF">EKD02_02580</name>
</gene>
<accession>A0A432AWH8</accession>
<dbReference type="EMBL" id="RXYK01000002">
    <property type="protein sequence ID" value="RTY39576.1"/>
    <property type="molecule type" value="Genomic_DNA"/>
</dbReference>
<evidence type="ECO:0000313" key="2">
    <source>
        <dbReference type="Proteomes" id="UP000279908"/>
    </source>
</evidence>
<comment type="caution">
    <text evidence="1">The sequence shown here is derived from an EMBL/GenBank/DDBJ whole genome shotgun (WGS) entry which is preliminary data.</text>
</comment>